<sequence>MARWILLMIGCSYGLLVQGQQTLRPNLYGPGQALNYYNTAAGLPDTTTRHSLLLYGQYKSVDSDVWSKPVTVFANYIGQLKNQAGFYSVGYLNDSYSFYTRQTLYTGYTQQVRVLGRRTLSVGVRAVFNLDRIRWKDWQLPGRSGTDSHFGPDLDVGVAYQGNHLALGLSAKNLLGNTVHYDGEVLLTNQRELYLSLSYGFLLGRQVTIAPFALIRLERNLDADLGAYVELFRRVSVGYQFRVWELRSIYRLAVNPYKGFRLGISYDQSLVHRDHNLDALIGYGF</sequence>
<keyword evidence="2" id="KW-1185">Reference proteome</keyword>
<dbReference type="RefSeq" id="WP_157589273.1">
    <property type="nucleotide sequence ID" value="NZ_WPIN01000016.1"/>
</dbReference>
<proteinExistence type="predicted"/>
<dbReference type="AlphaFoldDB" id="A0A7K1SKW7"/>
<comment type="caution">
    <text evidence="1">The sequence shown here is derived from an EMBL/GenBank/DDBJ whole genome shotgun (WGS) entry which is preliminary data.</text>
</comment>
<evidence type="ECO:0000313" key="1">
    <source>
        <dbReference type="EMBL" id="MVM34450.1"/>
    </source>
</evidence>
<dbReference type="InterPro" id="IPR019861">
    <property type="entry name" value="PorP/SprF_Bacteroidetes"/>
</dbReference>
<accession>A0A7K1SKW7</accession>
<protein>
    <submittedName>
        <fullName evidence="1">Type IX secretion system membrane protein PorP/SprF</fullName>
    </submittedName>
</protein>
<dbReference type="Proteomes" id="UP000436006">
    <property type="component" value="Unassembled WGS sequence"/>
</dbReference>
<reference evidence="1 2" key="1">
    <citation type="submission" date="2019-12" db="EMBL/GenBank/DDBJ databases">
        <title>Spirosoma sp. HMF4905 genome sequencing and assembly.</title>
        <authorList>
            <person name="Kang H."/>
            <person name="Cha I."/>
            <person name="Kim H."/>
            <person name="Joh K."/>
        </authorList>
    </citation>
    <scope>NUCLEOTIDE SEQUENCE [LARGE SCALE GENOMIC DNA]</scope>
    <source>
        <strain evidence="1 2">HMF4905</strain>
    </source>
</reference>
<name>A0A7K1SKW7_9BACT</name>
<dbReference type="Pfam" id="PF11751">
    <property type="entry name" value="PorP_SprF"/>
    <property type="match status" value="1"/>
</dbReference>
<evidence type="ECO:0000313" key="2">
    <source>
        <dbReference type="Proteomes" id="UP000436006"/>
    </source>
</evidence>
<gene>
    <name evidence="1" type="ORF">GO755_30745</name>
</gene>
<dbReference type="EMBL" id="WPIN01000016">
    <property type="protein sequence ID" value="MVM34450.1"/>
    <property type="molecule type" value="Genomic_DNA"/>
</dbReference>
<organism evidence="1 2">
    <name type="scientific">Spirosoma arboris</name>
    <dbReference type="NCBI Taxonomy" id="2682092"/>
    <lineage>
        <taxon>Bacteria</taxon>
        <taxon>Pseudomonadati</taxon>
        <taxon>Bacteroidota</taxon>
        <taxon>Cytophagia</taxon>
        <taxon>Cytophagales</taxon>
        <taxon>Cytophagaceae</taxon>
        <taxon>Spirosoma</taxon>
    </lineage>
</organism>